<feature type="compositionally biased region" description="Polar residues" evidence="1">
    <location>
        <begin position="60"/>
        <end position="70"/>
    </location>
</feature>
<accession>V4LKP8</accession>
<evidence type="ECO:0000313" key="3">
    <source>
        <dbReference type="Proteomes" id="UP000030689"/>
    </source>
</evidence>
<dbReference type="EMBL" id="KI517392">
    <property type="protein sequence ID" value="ESQ51100.1"/>
    <property type="molecule type" value="Genomic_DNA"/>
</dbReference>
<dbReference type="Proteomes" id="UP000030689">
    <property type="component" value="Unassembled WGS sequence"/>
</dbReference>
<sequence length="181" mass="20538">MIPSQPLFTKSWYEQTLEEDLPIPDANGEKEMADVEMEAECQRNLSINDQKLMEEDNYDNPDNTLSSTTVEGIGEDEDWLNDDDLYDEEQMDEFLKGDDLLGDDLGDEEKDEPMMDGEIVVEEQPGNQRPTWWRSPDVPAQIPPSEDGAGKTGRNSSRRHRIPKSPANLGISLKKRNLIKG</sequence>
<dbReference type="Gramene" id="ESQ51100">
    <property type="protein sequence ID" value="ESQ51100"/>
    <property type="gene ID" value="EUTSA_v10022873mg"/>
</dbReference>
<evidence type="ECO:0000313" key="2">
    <source>
        <dbReference type="EMBL" id="ESQ51100.1"/>
    </source>
</evidence>
<organism evidence="2 3">
    <name type="scientific">Eutrema salsugineum</name>
    <name type="common">Saltwater cress</name>
    <name type="synonym">Sisymbrium salsugineum</name>
    <dbReference type="NCBI Taxonomy" id="72664"/>
    <lineage>
        <taxon>Eukaryota</taxon>
        <taxon>Viridiplantae</taxon>
        <taxon>Streptophyta</taxon>
        <taxon>Embryophyta</taxon>
        <taxon>Tracheophyta</taxon>
        <taxon>Spermatophyta</taxon>
        <taxon>Magnoliopsida</taxon>
        <taxon>eudicotyledons</taxon>
        <taxon>Gunneridae</taxon>
        <taxon>Pentapetalae</taxon>
        <taxon>rosids</taxon>
        <taxon>malvids</taxon>
        <taxon>Brassicales</taxon>
        <taxon>Brassicaceae</taxon>
        <taxon>Eutremeae</taxon>
        <taxon>Eutrema</taxon>
    </lineage>
</organism>
<feature type="compositionally biased region" description="Acidic residues" evidence="1">
    <location>
        <begin position="73"/>
        <end position="85"/>
    </location>
</feature>
<dbReference type="AlphaFoldDB" id="V4LKP8"/>
<feature type="region of interest" description="Disordered" evidence="1">
    <location>
        <begin position="49"/>
        <end position="85"/>
    </location>
</feature>
<reference evidence="2 3" key="1">
    <citation type="journal article" date="2013" name="Front. Plant Sci.">
        <title>The Reference Genome of the Halophytic Plant Eutrema salsugineum.</title>
        <authorList>
            <person name="Yang R."/>
            <person name="Jarvis D.E."/>
            <person name="Chen H."/>
            <person name="Beilstein M.A."/>
            <person name="Grimwood J."/>
            <person name="Jenkins J."/>
            <person name="Shu S."/>
            <person name="Prochnik S."/>
            <person name="Xin M."/>
            <person name="Ma C."/>
            <person name="Schmutz J."/>
            <person name="Wing R.A."/>
            <person name="Mitchell-Olds T."/>
            <person name="Schumaker K.S."/>
            <person name="Wang X."/>
        </authorList>
    </citation>
    <scope>NUCLEOTIDE SEQUENCE [LARGE SCALE GENOMIC DNA]</scope>
</reference>
<name>V4LKP8_EUTSA</name>
<proteinExistence type="predicted"/>
<feature type="region of interest" description="Disordered" evidence="1">
    <location>
        <begin position="123"/>
        <end position="181"/>
    </location>
</feature>
<evidence type="ECO:0000256" key="1">
    <source>
        <dbReference type="SAM" id="MobiDB-lite"/>
    </source>
</evidence>
<protein>
    <submittedName>
        <fullName evidence="2">Uncharacterized protein</fullName>
    </submittedName>
</protein>
<keyword evidence="3" id="KW-1185">Reference proteome</keyword>
<gene>
    <name evidence="2" type="ORF">EUTSA_v10022873mg</name>
</gene>
<dbReference type="KEGG" id="eus:EUTSA_v10022873mg"/>